<sequence length="135" mass="14889">MPEVTKVTSADALEWYRRDDQDLLLADAIDHRHDAAMTVGFARYGAGESNPWTVSYDEALIVTKGRFSVESGGVVRTAAVGEVIYLRAGTDLVYRAEEESEVVYVSYPHWMPATQASAHAERLAEFAPARPERAG</sequence>
<dbReference type="Pfam" id="PF06249">
    <property type="entry name" value="EutQ"/>
    <property type="match status" value="1"/>
</dbReference>
<name>A0A4R5DV22_9ACTN</name>
<keyword evidence="2" id="KW-1185">Reference proteome</keyword>
<dbReference type="InterPro" id="IPR014710">
    <property type="entry name" value="RmlC-like_jellyroll"/>
</dbReference>
<comment type="caution">
    <text evidence="1">The sequence shown here is derived from an EMBL/GenBank/DDBJ whole genome shotgun (WGS) entry which is preliminary data.</text>
</comment>
<dbReference type="EMBL" id="SMKZ01000002">
    <property type="protein sequence ID" value="TDE15075.1"/>
    <property type="molecule type" value="Genomic_DNA"/>
</dbReference>
<gene>
    <name evidence="1" type="ORF">E1269_02940</name>
</gene>
<dbReference type="OrthoDB" id="3828611at2"/>
<proteinExistence type="predicted"/>
<evidence type="ECO:0000313" key="2">
    <source>
        <dbReference type="Proteomes" id="UP000294739"/>
    </source>
</evidence>
<evidence type="ECO:0000313" key="1">
    <source>
        <dbReference type="EMBL" id="TDE15075.1"/>
    </source>
</evidence>
<dbReference type="InterPro" id="IPR011051">
    <property type="entry name" value="RmlC_Cupin_sf"/>
</dbReference>
<dbReference type="Gene3D" id="2.60.120.10">
    <property type="entry name" value="Jelly Rolls"/>
    <property type="match status" value="1"/>
</dbReference>
<dbReference type="AlphaFoldDB" id="A0A4R5DV22"/>
<dbReference type="Proteomes" id="UP000294739">
    <property type="component" value="Unassembled WGS sequence"/>
</dbReference>
<organism evidence="1 2">
    <name type="scientific">Jiangella asiatica</name>
    <dbReference type="NCBI Taxonomy" id="2530372"/>
    <lineage>
        <taxon>Bacteria</taxon>
        <taxon>Bacillati</taxon>
        <taxon>Actinomycetota</taxon>
        <taxon>Actinomycetes</taxon>
        <taxon>Jiangellales</taxon>
        <taxon>Jiangellaceae</taxon>
        <taxon>Jiangella</taxon>
    </lineage>
</organism>
<dbReference type="RefSeq" id="WP_131890929.1">
    <property type="nucleotide sequence ID" value="NZ_SMKZ01000002.1"/>
</dbReference>
<dbReference type="SUPFAM" id="SSF51182">
    <property type="entry name" value="RmlC-like cupins"/>
    <property type="match status" value="1"/>
</dbReference>
<accession>A0A4R5DV22</accession>
<reference evidence="1 2" key="1">
    <citation type="submission" date="2019-03" db="EMBL/GenBank/DDBJ databases">
        <title>Draft genome sequences of novel Actinobacteria.</title>
        <authorList>
            <person name="Sahin N."/>
            <person name="Ay H."/>
            <person name="Saygin H."/>
        </authorList>
    </citation>
    <scope>NUCLEOTIDE SEQUENCE [LARGE SCALE GENOMIC DNA]</scope>
    <source>
        <strain evidence="1 2">5K138</strain>
    </source>
</reference>
<dbReference type="InterPro" id="IPR010424">
    <property type="entry name" value="EutQ"/>
</dbReference>
<protein>
    <submittedName>
        <fullName evidence="1">Cupin</fullName>
    </submittedName>
</protein>
<dbReference type="InParanoid" id="A0A4R5DV22"/>